<proteinExistence type="predicted"/>
<sequence length="236" mass="27917">MGSNNFKHKENNIYEDEVAQIIKENINHNFKNIYFNIQNDEIIIRNIPNIESRRQKEIIQLIKYEIGGHMPLDLQNYVIKYKKIINTKGKGSIQGILFPKKYVDICKSISEKLKIKKKYLYINFDILQKLIDMKIIDLLQGDYEKITIIENRKKDMILNTVSNKKIIESYVVDKANSQYSINQFSYDNTYYYGISDDFIEGLQIKQLDLKNKLISNNREEIEDMTLDNLPTWGMIV</sequence>
<dbReference type="Proteomes" id="UP001235030">
    <property type="component" value="Chromosome"/>
</dbReference>
<organism evidence="1 2">
    <name type="scientific">Terrisporobacter mayombei</name>
    <dbReference type="NCBI Taxonomy" id="1541"/>
    <lineage>
        <taxon>Bacteria</taxon>
        <taxon>Bacillati</taxon>
        <taxon>Bacillota</taxon>
        <taxon>Clostridia</taxon>
        <taxon>Peptostreptococcales</taxon>
        <taxon>Peptostreptococcaceae</taxon>
        <taxon>Terrisporobacter</taxon>
    </lineage>
</organism>
<evidence type="ECO:0000313" key="1">
    <source>
        <dbReference type="EMBL" id="WMT82805.1"/>
    </source>
</evidence>
<gene>
    <name evidence="1" type="ORF">TEMA_32970</name>
</gene>
<reference evidence="1 2" key="1">
    <citation type="submission" date="2022-07" db="EMBL/GenBank/DDBJ databases">
        <title>Genome sequence of Terrisporobacter mayombei DSM6539.</title>
        <authorList>
            <person name="Boeer T."/>
            <person name="Bengelsdorf F.R."/>
            <person name="Daniel R."/>
            <person name="Poehlein A."/>
        </authorList>
    </citation>
    <scope>NUCLEOTIDE SEQUENCE [LARGE SCALE GENOMIC DNA]</scope>
    <source>
        <strain evidence="1 2">DSM 6539</strain>
    </source>
</reference>
<name>A0ABY9Q492_9FIRM</name>
<dbReference type="RefSeq" id="WP_228105451.1">
    <property type="nucleotide sequence ID" value="NZ_CP101637.1"/>
</dbReference>
<dbReference type="EMBL" id="CP101637">
    <property type="protein sequence ID" value="WMT82805.1"/>
    <property type="molecule type" value="Genomic_DNA"/>
</dbReference>
<accession>A0ABY9Q492</accession>
<keyword evidence="2" id="KW-1185">Reference proteome</keyword>
<evidence type="ECO:0000313" key="2">
    <source>
        <dbReference type="Proteomes" id="UP001235030"/>
    </source>
</evidence>
<protein>
    <submittedName>
        <fullName evidence="1">Uncharacterized protein</fullName>
    </submittedName>
</protein>